<dbReference type="EMBL" id="AHJE01000086">
    <property type="protein sequence ID" value="EHP39600.1"/>
    <property type="molecule type" value="Genomic_DNA"/>
</dbReference>
<dbReference type="PATRIC" id="fig|1127483.3.peg.6055"/>
<name>H1SCV4_9BURK</name>
<comment type="caution">
    <text evidence="1">The sequence shown here is derived from an EMBL/GenBank/DDBJ whole genome shotgun (WGS) entry which is preliminary data.</text>
</comment>
<gene>
    <name evidence="1" type="ORF">OR16_30324</name>
</gene>
<dbReference type="AlphaFoldDB" id="H1SCV4"/>
<protein>
    <submittedName>
        <fullName evidence="1">Uncharacterized protein</fullName>
    </submittedName>
</protein>
<organism evidence="1 2">
    <name type="scientific">Cupriavidus basilensis OR16</name>
    <dbReference type="NCBI Taxonomy" id="1127483"/>
    <lineage>
        <taxon>Bacteria</taxon>
        <taxon>Pseudomonadati</taxon>
        <taxon>Pseudomonadota</taxon>
        <taxon>Betaproteobacteria</taxon>
        <taxon>Burkholderiales</taxon>
        <taxon>Burkholderiaceae</taxon>
        <taxon>Cupriavidus</taxon>
    </lineage>
</organism>
<dbReference type="Proteomes" id="UP000005808">
    <property type="component" value="Unassembled WGS sequence"/>
</dbReference>
<accession>H1SCV4</accession>
<evidence type="ECO:0000313" key="1">
    <source>
        <dbReference type="EMBL" id="EHP39600.1"/>
    </source>
</evidence>
<proteinExistence type="predicted"/>
<reference evidence="1 2" key="1">
    <citation type="journal article" date="2012" name="J. Bacteriol.">
        <title>De Novo Genome Project of Cupriavidus basilensis OR16.</title>
        <authorList>
            <person name="Cserhati M."/>
            <person name="Kriszt B."/>
            <person name="Szoboszlay S."/>
            <person name="Toth A."/>
            <person name="Szabo I."/>
            <person name="Tancsics A."/>
            <person name="Nagy I."/>
            <person name="Horvath B."/>
            <person name="Nagy I."/>
            <person name="Kukolya J."/>
        </authorList>
    </citation>
    <scope>NUCLEOTIDE SEQUENCE [LARGE SCALE GENOMIC DNA]</scope>
    <source>
        <strain evidence="1 2">OR16</strain>
    </source>
</reference>
<evidence type="ECO:0000313" key="2">
    <source>
        <dbReference type="Proteomes" id="UP000005808"/>
    </source>
</evidence>
<sequence>MIGPEAGDPHSHAAFPATPDDIIKVSSHVRVTTAVGQGLNFFAIQVNFPNKTWAHGGPQLVNGHYQMNWGGLVSRGGGATDYREEDPALDLRLMQNAADSERSHAYPWVTGKEYILTIERGRQITFPPGVYVFIGSGPQVSVPDARTMWEWKFTLKPADGGDPVQVSTLYDAADRIASFYIWNECGYGSCGKGQSATWFMPVYTRLGAPGVKMQAQILRRF</sequence>